<evidence type="ECO:0000256" key="8">
    <source>
        <dbReference type="ARBA" id="ARBA00023235"/>
    </source>
</evidence>
<dbReference type="EMBL" id="JMQM01000001">
    <property type="protein sequence ID" value="KFB10722.1"/>
    <property type="molecule type" value="Genomic_DNA"/>
</dbReference>
<evidence type="ECO:0000256" key="7">
    <source>
        <dbReference type="ARBA" id="ARBA00023027"/>
    </source>
</evidence>
<dbReference type="SUPFAM" id="SSF51735">
    <property type="entry name" value="NAD(P)-binding Rossmann-fold domains"/>
    <property type="match status" value="1"/>
</dbReference>
<evidence type="ECO:0000256" key="1">
    <source>
        <dbReference type="ARBA" id="ARBA00000083"/>
    </source>
</evidence>
<dbReference type="NCBIfam" id="TIGR01179">
    <property type="entry name" value="galE"/>
    <property type="match status" value="1"/>
</dbReference>
<comment type="pathway">
    <text evidence="3 10">Carbohydrate metabolism; galactose metabolism.</text>
</comment>
<evidence type="ECO:0000313" key="13">
    <source>
        <dbReference type="Proteomes" id="UP000053675"/>
    </source>
</evidence>
<dbReference type="eggNOG" id="COG1087">
    <property type="taxonomic scope" value="Bacteria"/>
</dbReference>
<dbReference type="RefSeq" id="WP_036481883.1">
    <property type="nucleotide sequence ID" value="NZ_JMQM01000001.1"/>
</dbReference>
<comment type="caution">
    <text evidence="12">The sequence shown here is derived from an EMBL/GenBank/DDBJ whole genome shotgun (WGS) entry which is preliminary data.</text>
</comment>
<dbReference type="GO" id="GO:0003978">
    <property type="term" value="F:UDP-glucose 4-epimerase activity"/>
    <property type="evidence" value="ECO:0007669"/>
    <property type="project" value="UniProtKB-UniRule"/>
</dbReference>
<evidence type="ECO:0000256" key="2">
    <source>
        <dbReference type="ARBA" id="ARBA00001911"/>
    </source>
</evidence>
<sequence length="329" mass="36466">MAVLVTGGAGYIGSHMAWELIDRDEEVVVVDRLSTGFDWAVPEAARLVVQDIGDRKVMEEIIRRHRVEAIIHFAGSVIVPESLGDPLGYYHNNTMKTHSLLQAAVNCGVRHFVFSSTAAVYGIPDRAPVREEAALRPETPYGASKMMIERMLQDTAAAHDLSFTALRYFNVSGADPRLRTGQSTKGATHLIKVACEAATGKRPLIEVFGTDYPSRDGTCIRDFIHVSDLVSAHYLALQRLRAGGESLIANAGYGRGHTVFEVIETVKRLSGRDFQVKHAPRRTGDVMAVVASSDKCRQELGWEPRYDDLDTIITHALQWEEVLARRNRL</sequence>
<evidence type="ECO:0000256" key="6">
    <source>
        <dbReference type="ARBA" id="ARBA00018569"/>
    </source>
</evidence>
<dbReference type="InterPro" id="IPR005886">
    <property type="entry name" value="UDP_G4E"/>
</dbReference>
<evidence type="ECO:0000313" key="12">
    <source>
        <dbReference type="EMBL" id="KFB10722.1"/>
    </source>
</evidence>
<dbReference type="PATRIC" id="fig|472175.3.peg.1771"/>
<evidence type="ECO:0000256" key="10">
    <source>
        <dbReference type="RuleBase" id="RU366046"/>
    </source>
</evidence>
<reference evidence="12 13" key="1">
    <citation type="submission" date="2014-05" db="EMBL/GenBank/DDBJ databases">
        <title>Draft Genome Sequence of Nitratireductor basaltis Strain UMTGB225, A Marine Bacterium Isolated from Green Barrel Tunicate.</title>
        <authorList>
            <person name="Gan H.Y."/>
        </authorList>
    </citation>
    <scope>NUCLEOTIDE SEQUENCE [LARGE SCALE GENOMIC DNA]</scope>
    <source>
        <strain evidence="12 13">UMTGB225</strain>
    </source>
</reference>
<dbReference type="PANTHER" id="PTHR43725:SF53">
    <property type="entry name" value="UDP-ARABINOSE 4-EPIMERASE 1"/>
    <property type="match status" value="1"/>
</dbReference>
<dbReference type="PANTHER" id="PTHR43725">
    <property type="entry name" value="UDP-GLUCOSE 4-EPIMERASE"/>
    <property type="match status" value="1"/>
</dbReference>
<comment type="cofactor">
    <cofactor evidence="2 10">
        <name>NAD(+)</name>
        <dbReference type="ChEBI" id="CHEBI:57540"/>
    </cofactor>
</comment>
<keyword evidence="9 10" id="KW-0119">Carbohydrate metabolism</keyword>
<evidence type="ECO:0000256" key="4">
    <source>
        <dbReference type="ARBA" id="ARBA00007637"/>
    </source>
</evidence>
<proteinExistence type="inferred from homology"/>
<dbReference type="Gene3D" id="3.40.50.720">
    <property type="entry name" value="NAD(P)-binding Rossmann-like Domain"/>
    <property type="match status" value="1"/>
</dbReference>
<dbReference type="OrthoDB" id="9801785at2"/>
<dbReference type="STRING" id="472175.EL18_01762"/>
<keyword evidence="13" id="KW-1185">Reference proteome</keyword>
<dbReference type="Gene3D" id="3.90.25.10">
    <property type="entry name" value="UDP-galactose 4-epimerase, domain 1"/>
    <property type="match status" value="1"/>
</dbReference>
<dbReference type="CDD" id="cd05247">
    <property type="entry name" value="UDP_G4E_1_SDR_e"/>
    <property type="match status" value="1"/>
</dbReference>
<protein>
    <recommendedName>
        <fullName evidence="6 10">UDP-glucose 4-epimerase</fullName>
        <ecNumber evidence="5 10">5.1.3.2</ecNumber>
    </recommendedName>
</protein>
<dbReference type="InterPro" id="IPR036291">
    <property type="entry name" value="NAD(P)-bd_dom_sf"/>
</dbReference>
<evidence type="ECO:0000259" key="11">
    <source>
        <dbReference type="Pfam" id="PF01370"/>
    </source>
</evidence>
<dbReference type="AlphaFoldDB" id="A0A084UCN6"/>
<comment type="catalytic activity">
    <reaction evidence="1 10">
        <text>UDP-alpha-D-glucose = UDP-alpha-D-galactose</text>
        <dbReference type="Rhea" id="RHEA:22168"/>
        <dbReference type="ChEBI" id="CHEBI:58885"/>
        <dbReference type="ChEBI" id="CHEBI:66914"/>
        <dbReference type="EC" id="5.1.3.2"/>
    </reaction>
</comment>
<accession>A0A084UCN6</accession>
<dbReference type="InterPro" id="IPR001509">
    <property type="entry name" value="Epimerase_deHydtase"/>
</dbReference>
<name>A0A084UCN6_9HYPH</name>
<dbReference type="EC" id="5.1.3.2" evidence="5 10"/>
<comment type="similarity">
    <text evidence="4 10">Belongs to the NAD(P)-dependent epimerase/dehydratase family.</text>
</comment>
<evidence type="ECO:0000256" key="5">
    <source>
        <dbReference type="ARBA" id="ARBA00013189"/>
    </source>
</evidence>
<evidence type="ECO:0000256" key="3">
    <source>
        <dbReference type="ARBA" id="ARBA00004947"/>
    </source>
</evidence>
<gene>
    <name evidence="12" type="ORF">EL18_01762</name>
</gene>
<keyword evidence="7 10" id="KW-0520">NAD</keyword>
<comment type="subunit">
    <text evidence="10">Homodimer.</text>
</comment>
<organism evidence="12 13">
    <name type="scientific">Nitratireductor basaltis</name>
    <dbReference type="NCBI Taxonomy" id="472175"/>
    <lineage>
        <taxon>Bacteria</taxon>
        <taxon>Pseudomonadati</taxon>
        <taxon>Pseudomonadota</taxon>
        <taxon>Alphaproteobacteria</taxon>
        <taxon>Hyphomicrobiales</taxon>
        <taxon>Phyllobacteriaceae</taxon>
        <taxon>Nitratireductor</taxon>
    </lineage>
</organism>
<dbReference type="Proteomes" id="UP000053675">
    <property type="component" value="Unassembled WGS sequence"/>
</dbReference>
<dbReference type="GO" id="GO:0033499">
    <property type="term" value="P:galactose catabolic process via UDP-galactose, Leloir pathway"/>
    <property type="evidence" value="ECO:0007669"/>
    <property type="project" value="TreeGrafter"/>
</dbReference>
<keyword evidence="8 10" id="KW-0413">Isomerase</keyword>
<evidence type="ECO:0000256" key="9">
    <source>
        <dbReference type="ARBA" id="ARBA00023277"/>
    </source>
</evidence>
<feature type="domain" description="NAD-dependent epimerase/dehydratase" evidence="11">
    <location>
        <begin position="3"/>
        <end position="252"/>
    </location>
</feature>
<dbReference type="Pfam" id="PF01370">
    <property type="entry name" value="Epimerase"/>
    <property type="match status" value="1"/>
</dbReference>
<dbReference type="UniPathway" id="UPA00214"/>